<feature type="domain" description="Polysaccharide export protein N-terminal" evidence="3">
    <location>
        <begin position="18"/>
        <end position="96"/>
    </location>
</feature>
<evidence type="ECO:0000259" key="4">
    <source>
        <dbReference type="Pfam" id="PF10531"/>
    </source>
</evidence>
<dbReference type="Gene3D" id="3.30.1950.10">
    <property type="entry name" value="wza like domain"/>
    <property type="match status" value="1"/>
</dbReference>
<dbReference type="EMBL" id="JAPDDR010000002">
    <property type="protein sequence ID" value="MCW1912759.1"/>
    <property type="molecule type" value="Genomic_DNA"/>
</dbReference>
<protein>
    <submittedName>
        <fullName evidence="5">Polysaccharide biosynthesis/export family protein</fullName>
    </submittedName>
</protein>
<dbReference type="Gene3D" id="3.10.560.10">
    <property type="entry name" value="Outer membrane lipoprotein wza domain like"/>
    <property type="match status" value="1"/>
</dbReference>
<dbReference type="PANTHER" id="PTHR33619">
    <property type="entry name" value="POLYSACCHARIDE EXPORT PROTEIN GFCE-RELATED"/>
    <property type="match status" value="1"/>
</dbReference>
<dbReference type="InterPro" id="IPR049712">
    <property type="entry name" value="Poly_export"/>
</dbReference>
<dbReference type="InterPro" id="IPR003715">
    <property type="entry name" value="Poly_export_N"/>
</dbReference>
<sequence length="187" mass="20213">MNRIFLLIACLLGFAGAASAQVTIASGQAIEIRISGVPQEEMTIVNNTYPVSEQGTIRLPFIGTVRAAGLRPEGLASSIEAAYRSAQIYTHPTIQVLSSSDETLKELTVTVGGYVRNTGPVKYVRGLTLYNAVQAAGGPNEFGAMGRVGLVRNGQRKEYDLRQTKFMNILVEPNDTITVPQKNWLGQ</sequence>
<dbReference type="InterPro" id="IPR019554">
    <property type="entry name" value="Soluble_ligand-bd"/>
</dbReference>
<feature type="signal peptide" evidence="2">
    <location>
        <begin position="1"/>
        <end position="20"/>
    </location>
</feature>
<comment type="caution">
    <text evidence="5">The sequence shown here is derived from an EMBL/GenBank/DDBJ whole genome shotgun (WGS) entry which is preliminary data.</text>
</comment>
<keyword evidence="1 2" id="KW-0732">Signal</keyword>
<dbReference type="RefSeq" id="WP_264511491.1">
    <property type="nucleotide sequence ID" value="NZ_JAPDDR010000002.1"/>
</dbReference>
<dbReference type="Proteomes" id="UP001165653">
    <property type="component" value="Unassembled WGS sequence"/>
</dbReference>
<feature type="chain" id="PRO_5045839589" evidence="2">
    <location>
        <begin position="21"/>
        <end position="187"/>
    </location>
</feature>
<dbReference type="Pfam" id="PF02563">
    <property type="entry name" value="Poly_export"/>
    <property type="match status" value="1"/>
</dbReference>
<organism evidence="5 6">
    <name type="scientific">Luteolibacter rhizosphaerae</name>
    <dbReference type="NCBI Taxonomy" id="2989719"/>
    <lineage>
        <taxon>Bacteria</taxon>
        <taxon>Pseudomonadati</taxon>
        <taxon>Verrucomicrobiota</taxon>
        <taxon>Verrucomicrobiia</taxon>
        <taxon>Verrucomicrobiales</taxon>
        <taxon>Verrucomicrobiaceae</taxon>
        <taxon>Luteolibacter</taxon>
    </lineage>
</organism>
<dbReference type="Pfam" id="PF10531">
    <property type="entry name" value="SLBB"/>
    <property type="match status" value="1"/>
</dbReference>
<evidence type="ECO:0000313" key="6">
    <source>
        <dbReference type="Proteomes" id="UP001165653"/>
    </source>
</evidence>
<evidence type="ECO:0000259" key="3">
    <source>
        <dbReference type="Pfam" id="PF02563"/>
    </source>
</evidence>
<accession>A0ABT3FZK4</accession>
<reference evidence="5" key="1">
    <citation type="submission" date="2022-10" db="EMBL/GenBank/DDBJ databases">
        <title>Luteolibacter sp. GHJ8, whole genome shotgun sequencing project.</title>
        <authorList>
            <person name="Zhao G."/>
            <person name="Shen L."/>
        </authorList>
    </citation>
    <scope>NUCLEOTIDE SEQUENCE</scope>
    <source>
        <strain evidence="5">GHJ8</strain>
    </source>
</reference>
<gene>
    <name evidence="5" type="ORF">OJ996_04195</name>
</gene>
<proteinExistence type="predicted"/>
<feature type="domain" description="Soluble ligand binding" evidence="4">
    <location>
        <begin position="109"/>
        <end position="154"/>
    </location>
</feature>
<evidence type="ECO:0000313" key="5">
    <source>
        <dbReference type="EMBL" id="MCW1912759.1"/>
    </source>
</evidence>
<keyword evidence="6" id="KW-1185">Reference proteome</keyword>
<evidence type="ECO:0000256" key="2">
    <source>
        <dbReference type="SAM" id="SignalP"/>
    </source>
</evidence>
<dbReference type="PANTHER" id="PTHR33619:SF3">
    <property type="entry name" value="POLYSACCHARIDE EXPORT PROTEIN GFCE-RELATED"/>
    <property type="match status" value="1"/>
</dbReference>
<name>A0ABT3FZK4_9BACT</name>
<evidence type="ECO:0000256" key="1">
    <source>
        <dbReference type="ARBA" id="ARBA00022729"/>
    </source>
</evidence>